<protein>
    <submittedName>
        <fullName evidence="1">Uncharacterized protein</fullName>
    </submittedName>
</protein>
<gene>
    <name evidence="1" type="ordered locus">HPP12_1317</name>
</gene>
<dbReference type="KEGG" id="hpp:HPP12_1317"/>
<accession>B6JNJ1</accession>
<organism evidence="1 2">
    <name type="scientific">Helicobacter pylori (strain P12)</name>
    <dbReference type="NCBI Taxonomy" id="570508"/>
    <lineage>
        <taxon>Bacteria</taxon>
        <taxon>Pseudomonadati</taxon>
        <taxon>Campylobacterota</taxon>
        <taxon>Epsilonproteobacteria</taxon>
        <taxon>Campylobacterales</taxon>
        <taxon>Helicobacteraceae</taxon>
        <taxon>Helicobacter</taxon>
    </lineage>
</organism>
<reference evidence="2" key="1">
    <citation type="submission" date="2008-10" db="EMBL/GenBank/DDBJ databases">
        <title>The complete genome sequence of Helicobacter pylori strain P12.</title>
        <authorList>
            <person name="Fischer W."/>
            <person name="Windhager L."/>
            <person name="Karnholz A."/>
            <person name="Zeiller M."/>
            <person name="Zimmer R."/>
            <person name="Haas R."/>
        </authorList>
    </citation>
    <scope>NUCLEOTIDE SEQUENCE [LARGE SCALE GENOMIC DNA]</scope>
    <source>
        <strain evidence="2">P12</strain>
    </source>
</reference>
<dbReference type="EMBL" id="CP001217">
    <property type="protein sequence ID" value="ACJ08469.1"/>
    <property type="molecule type" value="Genomic_DNA"/>
</dbReference>
<dbReference type="Proteomes" id="UP000008198">
    <property type="component" value="Chromosome"/>
</dbReference>
<reference evidence="1 2" key="2">
    <citation type="journal article" date="2010" name="Nucleic Acids Res.">
        <title>Strain-specific genes of Helicobacter pylori: genome evolution driven by a novel type IV secretion system and genomic island transfer.</title>
        <authorList>
            <person name="Fischer W."/>
            <person name="Windhager L."/>
            <person name="Rohrer S."/>
            <person name="Zeiller M."/>
            <person name="Karnholz A."/>
            <person name="Hoffmann R."/>
            <person name="Zimmer R."/>
            <person name="Haas R."/>
        </authorList>
    </citation>
    <scope>NUCLEOTIDE SEQUENCE [LARGE SCALE GENOMIC DNA]</scope>
    <source>
        <strain evidence="1 2">P12</strain>
    </source>
</reference>
<name>B6JNJ1_HELP2</name>
<evidence type="ECO:0000313" key="1">
    <source>
        <dbReference type="EMBL" id="ACJ08469.1"/>
    </source>
</evidence>
<sequence length="57" mass="6504">MDTIFLKIKIKKTDQQAEELREQGLFFASIAEALGIGRSQIVEIENKKPKTKKAKNK</sequence>
<evidence type="ECO:0000313" key="2">
    <source>
        <dbReference type="Proteomes" id="UP000008198"/>
    </source>
</evidence>
<dbReference type="AlphaFoldDB" id="B6JNJ1"/>
<dbReference type="HOGENOM" id="CLU_2990479_0_0_7"/>
<proteinExistence type="predicted"/>